<proteinExistence type="predicted"/>
<sequence length="216" mass="23544">MDGFARQERSALADTLLRVGPDAPTLCTGWSASDLAAHLIIRESRPVAAAGILVKGLAPLTQRAQDAVKQNTPFPQLVEKVRQGPPLWSFFRVGAVDAAANVVEFFVHHEDLRRAVGDPPRQLERTYSDELWNRLRRQARLSYRSAPVGVTLVRAEDDDSPRQTIVAKAATPLMVTVTGPAGELVLFTSGRKEAARVQLSGDEAAVERLRGAKLGF</sequence>
<dbReference type="AlphaFoldDB" id="A0A8J7WMS3"/>
<accession>A0A8J7WMS3</accession>
<gene>
    <name evidence="1" type="ORF">KGA66_06635</name>
</gene>
<evidence type="ECO:0000313" key="1">
    <source>
        <dbReference type="EMBL" id="MBS2962714.1"/>
    </source>
</evidence>
<dbReference type="EMBL" id="JAGSXH010000014">
    <property type="protein sequence ID" value="MBS2962714.1"/>
    <property type="molecule type" value="Genomic_DNA"/>
</dbReference>
<comment type="caution">
    <text evidence="1">The sequence shown here is derived from an EMBL/GenBank/DDBJ whole genome shotgun (WGS) entry which is preliminary data.</text>
</comment>
<keyword evidence="2" id="KW-1185">Reference proteome</keyword>
<name>A0A8J7WMS3_9ACTN</name>
<dbReference type="InterPro" id="IPR034660">
    <property type="entry name" value="DinB/YfiT-like"/>
</dbReference>
<dbReference type="NCBIfam" id="TIGR03083">
    <property type="entry name" value="maleylpyruvate isomerase family mycothiol-dependent enzyme"/>
    <property type="match status" value="1"/>
</dbReference>
<protein>
    <submittedName>
        <fullName evidence="1">TIGR03085 family protein</fullName>
    </submittedName>
</protein>
<dbReference type="Proteomes" id="UP000677913">
    <property type="component" value="Unassembled WGS sequence"/>
</dbReference>
<dbReference type="SUPFAM" id="SSF109854">
    <property type="entry name" value="DinB/YfiT-like putative metalloenzymes"/>
    <property type="match status" value="1"/>
</dbReference>
<dbReference type="NCBIfam" id="TIGR03085">
    <property type="entry name" value="TIGR03085 family metal-binding protein"/>
    <property type="match status" value="1"/>
</dbReference>
<reference evidence="1" key="1">
    <citation type="submission" date="2021-04" db="EMBL/GenBank/DDBJ databases">
        <title>Genome based classification of Actinospica acidithermotolerans sp. nov., an actinobacterium isolated from an Indonesian hot spring.</title>
        <authorList>
            <person name="Kusuma A.B."/>
            <person name="Putra K.E."/>
            <person name="Nafisah S."/>
            <person name="Loh J."/>
            <person name="Nouioui I."/>
            <person name="Goodfellow M."/>
        </authorList>
    </citation>
    <scope>NUCLEOTIDE SEQUENCE</scope>
    <source>
        <strain evidence="1">DSM 45618</strain>
    </source>
</reference>
<evidence type="ECO:0000313" key="2">
    <source>
        <dbReference type="Proteomes" id="UP000677913"/>
    </source>
</evidence>
<dbReference type="InterPro" id="IPR017517">
    <property type="entry name" value="Maleyloyr_isom"/>
</dbReference>
<dbReference type="InterPro" id="IPR017519">
    <property type="entry name" value="CHP03085"/>
</dbReference>
<organism evidence="1 2">
    <name type="scientific">Actinocrinis puniceicyclus</name>
    <dbReference type="NCBI Taxonomy" id="977794"/>
    <lineage>
        <taxon>Bacteria</taxon>
        <taxon>Bacillati</taxon>
        <taxon>Actinomycetota</taxon>
        <taxon>Actinomycetes</taxon>
        <taxon>Catenulisporales</taxon>
        <taxon>Actinospicaceae</taxon>
        <taxon>Actinocrinis</taxon>
    </lineage>
</organism>